<dbReference type="GO" id="GO:0016301">
    <property type="term" value="F:kinase activity"/>
    <property type="evidence" value="ECO:0007669"/>
    <property type="project" value="UniProtKB-KW"/>
</dbReference>
<keyword evidence="4" id="KW-0762">Sugar transport</keyword>
<dbReference type="PANTHER" id="PTHR33799">
    <property type="entry name" value="PTS PERMEASE-RELATED-RELATED"/>
    <property type="match status" value="1"/>
</dbReference>
<evidence type="ECO:0000256" key="5">
    <source>
        <dbReference type="ARBA" id="ARBA00022679"/>
    </source>
</evidence>
<dbReference type="RefSeq" id="WP_077838164.1">
    <property type="nucleotide sequence ID" value="NZ_JABTAE010000001.1"/>
</dbReference>
<dbReference type="InterPro" id="IPR051471">
    <property type="entry name" value="Bacterial_PTS_sugar_comp"/>
</dbReference>
<feature type="domain" description="PTS EIIA type-4" evidence="8">
    <location>
        <begin position="1"/>
        <end position="124"/>
    </location>
</feature>
<dbReference type="Gene3D" id="3.40.50.510">
    <property type="entry name" value="Phosphotransferase system, mannose-type IIA component"/>
    <property type="match status" value="1"/>
</dbReference>
<evidence type="ECO:0000256" key="4">
    <source>
        <dbReference type="ARBA" id="ARBA00022597"/>
    </source>
</evidence>
<evidence type="ECO:0000256" key="7">
    <source>
        <dbReference type="ARBA" id="ARBA00022777"/>
    </source>
</evidence>
<protein>
    <submittedName>
        <fullName evidence="9">PTS system mannose-specific EIIAB component</fullName>
    </submittedName>
</protein>
<dbReference type="AlphaFoldDB" id="A0A1S8SBY2"/>
<evidence type="ECO:0000256" key="6">
    <source>
        <dbReference type="ARBA" id="ARBA00022683"/>
    </source>
</evidence>
<name>A0A1S8SBY2_CLOBE</name>
<dbReference type="NCBIfam" id="NF040761">
    <property type="entry name" value="AgaF"/>
    <property type="match status" value="1"/>
</dbReference>
<keyword evidence="7" id="KW-0418">Kinase</keyword>
<dbReference type="EMBL" id="LZZI01000018">
    <property type="protein sequence ID" value="OOM63003.1"/>
    <property type="molecule type" value="Genomic_DNA"/>
</dbReference>
<dbReference type="PANTHER" id="PTHR33799:SF1">
    <property type="entry name" value="PTS SYSTEM MANNOSE-SPECIFIC EIIAB COMPONENT-RELATED"/>
    <property type="match status" value="1"/>
</dbReference>
<evidence type="ECO:0000256" key="2">
    <source>
        <dbReference type="ARBA" id="ARBA00022448"/>
    </source>
</evidence>
<comment type="caution">
    <text evidence="9">The sequence shown here is derived from an EMBL/GenBank/DDBJ whole genome shotgun (WGS) entry which is preliminary data.</text>
</comment>
<comment type="subcellular location">
    <subcellularLocation>
        <location evidence="1">Cytoplasm</location>
    </subcellularLocation>
</comment>
<keyword evidence="2" id="KW-0813">Transport</keyword>
<evidence type="ECO:0000313" key="10">
    <source>
        <dbReference type="Proteomes" id="UP000190973"/>
    </source>
</evidence>
<dbReference type="SUPFAM" id="SSF53062">
    <property type="entry name" value="PTS system fructose IIA component-like"/>
    <property type="match status" value="1"/>
</dbReference>
<evidence type="ECO:0000259" key="8">
    <source>
        <dbReference type="PROSITE" id="PS51096"/>
    </source>
</evidence>
<evidence type="ECO:0000256" key="3">
    <source>
        <dbReference type="ARBA" id="ARBA00022490"/>
    </source>
</evidence>
<dbReference type="Proteomes" id="UP000190973">
    <property type="component" value="Unassembled WGS sequence"/>
</dbReference>
<dbReference type="CDD" id="cd00006">
    <property type="entry name" value="PTS_IIA_man"/>
    <property type="match status" value="1"/>
</dbReference>
<keyword evidence="5" id="KW-0808">Transferase</keyword>
<evidence type="ECO:0000313" key="9">
    <source>
        <dbReference type="EMBL" id="OOM63003.1"/>
    </source>
</evidence>
<sequence>MIGIILSGHGNFASGLLSNLKLIAGEQEMVIGIDFTDGQGSAELKNNLKEAMNELGDEILVLTDLAGGSPHMNSVLLKQELSDKKIEVISGTNIPMLLEVVLGRDNINLKTLVEKAKNAGVKGIEVFELKVKQNEEVSFEDGI</sequence>
<dbReference type="Pfam" id="PF03610">
    <property type="entry name" value="EIIA-man"/>
    <property type="match status" value="1"/>
</dbReference>
<proteinExistence type="predicted"/>
<reference evidence="9 10" key="1">
    <citation type="submission" date="2016-05" db="EMBL/GenBank/DDBJ databases">
        <title>Microbial solvent formation.</title>
        <authorList>
            <person name="Poehlein A."/>
            <person name="Montoya Solano J.D."/>
            <person name="Flitsch S."/>
            <person name="Krabben P."/>
            <person name="Duerre P."/>
            <person name="Daniel R."/>
        </authorList>
    </citation>
    <scope>NUCLEOTIDE SEQUENCE [LARGE SCALE GENOMIC DNA]</scope>
    <source>
        <strain evidence="9 10">DSM 53</strain>
    </source>
</reference>
<accession>A0A1S8SBY2</accession>
<dbReference type="InterPro" id="IPR033887">
    <property type="entry name" value="PTS_IIA_man"/>
</dbReference>
<keyword evidence="3" id="KW-0963">Cytoplasm</keyword>
<gene>
    <name evidence="9" type="primary">manX_7</name>
    <name evidence="9" type="ORF">CLBCK_14720</name>
</gene>
<dbReference type="InterPro" id="IPR036662">
    <property type="entry name" value="PTS_EIIA_man-typ_sf"/>
</dbReference>
<keyword evidence="6" id="KW-0598">Phosphotransferase system</keyword>
<dbReference type="GO" id="GO:0005737">
    <property type="term" value="C:cytoplasm"/>
    <property type="evidence" value="ECO:0007669"/>
    <property type="project" value="UniProtKB-SubCell"/>
</dbReference>
<organism evidence="9 10">
    <name type="scientific">Clostridium beijerinckii</name>
    <name type="common">Clostridium MP</name>
    <dbReference type="NCBI Taxonomy" id="1520"/>
    <lineage>
        <taxon>Bacteria</taxon>
        <taxon>Bacillati</taxon>
        <taxon>Bacillota</taxon>
        <taxon>Clostridia</taxon>
        <taxon>Eubacteriales</taxon>
        <taxon>Clostridiaceae</taxon>
        <taxon>Clostridium</taxon>
    </lineage>
</organism>
<dbReference type="InterPro" id="IPR004701">
    <property type="entry name" value="PTS_EIIA_man-typ"/>
</dbReference>
<dbReference type="GO" id="GO:0009401">
    <property type="term" value="P:phosphoenolpyruvate-dependent sugar phosphotransferase system"/>
    <property type="evidence" value="ECO:0007669"/>
    <property type="project" value="UniProtKB-KW"/>
</dbReference>
<dbReference type="GO" id="GO:0016020">
    <property type="term" value="C:membrane"/>
    <property type="evidence" value="ECO:0007669"/>
    <property type="project" value="InterPro"/>
</dbReference>
<dbReference type="PROSITE" id="PS51096">
    <property type="entry name" value="PTS_EIIA_TYPE_4"/>
    <property type="match status" value="1"/>
</dbReference>
<evidence type="ECO:0000256" key="1">
    <source>
        <dbReference type="ARBA" id="ARBA00004496"/>
    </source>
</evidence>